<proteinExistence type="predicted"/>
<organism evidence="1 2">
    <name type="scientific">Pseudonocardia acidicola</name>
    <dbReference type="NCBI Taxonomy" id="2724939"/>
    <lineage>
        <taxon>Bacteria</taxon>
        <taxon>Bacillati</taxon>
        <taxon>Actinomycetota</taxon>
        <taxon>Actinomycetes</taxon>
        <taxon>Pseudonocardiales</taxon>
        <taxon>Pseudonocardiaceae</taxon>
        <taxon>Pseudonocardia</taxon>
    </lineage>
</organism>
<evidence type="ECO:0000313" key="2">
    <source>
        <dbReference type="Proteomes" id="UP000820669"/>
    </source>
</evidence>
<accession>A0ABX1SIU2</accession>
<gene>
    <name evidence="1" type="ORF">HF526_30075</name>
</gene>
<reference evidence="1 2" key="1">
    <citation type="submission" date="2020-04" db="EMBL/GenBank/DDBJ databases">
        <authorList>
            <person name="Klaysubun C."/>
            <person name="Duangmal K."/>
            <person name="Lipun K."/>
        </authorList>
    </citation>
    <scope>NUCLEOTIDE SEQUENCE [LARGE SCALE GENOMIC DNA]</scope>
    <source>
        <strain evidence="1 2">K10HN5</strain>
    </source>
</reference>
<comment type="caution">
    <text evidence="1">The sequence shown here is derived from an EMBL/GenBank/DDBJ whole genome shotgun (WGS) entry which is preliminary data.</text>
</comment>
<protein>
    <submittedName>
        <fullName evidence="1">Uncharacterized protein</fullName>
    </submittedName>
</protein>
<dbReference type="Proteomes" id="UP000820669">
    <property type="component" value="Unassembled WGS sequence"/>
</dbReference>
<evidence type="ECO:0000313" key="1">
    <source>
        <dbReference type="EMBL" id="NMI01512.1"/>
    </source>
</evidence>
<sequence length="47" mass="5090">MTAQNALSGFSDTAISYPIADFFRLPWFCPTAEGGPTVPRLRGRDSA</sequence>
<name>A0ABX1SIU2_9PSEU</name>
<keyword evidence="2" id="KW-1185">Reference proteome</keyword>
<dbReference type="EMBL" id="JAAXLA010000087">
    <property type="protein sequence ID" value="NMI01512.1"/>
    <property type="molecule type" value="Genomic_DNA"/>
</dbReference>
<dbReference type="RefSeq" id="WP_169384966.1">
    <property type="nucleotide sequence ID" value="NZ_JAAXLA010000087.1"/>
</dbReference>